<evidence type="ECO:0000259" key="3">
    <source>
        <dbReference type="SMART" id="SM00047"/>
    </source>
</evidence>
<dbReference type="PRINTS" id="PR01002">
    <property type="entry name" value="FLGFLGJ"/>
</dbReference>
<dbReference type="InterPro" id="IPR051056">
    <property type="entry name" value="Glycosyl_Hydrolase_73"/>
</dbReference>
<dbReference type="EMBL" id="CP018888">
    <property type="protein sequence ID" value="APT18858.1"/>
    <property type="molecule type" value="Genomic_DNA"/>
</dbReference>
<gene>
    <name evidence="4" type="ORF">LA20533_06160</name>
</gene>
<keyword evidence="2" id="KW-0378">Hydrolase</keyword>
<dbReference type="GO" id="GO:0004040">
    <property type="term" value="F:amidase activity"/>
    <property type="evidence" value="ECO:0007669"/>
    <property type="project" value="InterPro"/>
</dbReference>
<evidence type="ECO:0000313" key="4">
    <source>
        <dbReference type="EMBL" id="APT18858.1"/>
    </source>
</evidence>
<organism evidence="4 5">
    <name type="scientific">Amylolactobacillus amylophilus DSM 20533 = JCM 1125</name>
    <dbReference type="NCBI Taxonomy" id="1423721"/>
    <lineage>
        <taxon>Bacteria</taxon>
        <taxon>Bacillati</taxon>
        <taxon>Bacillota</taxon>
        <taxon>Bacilli</taxon>
        <taxon>Lactobacillales</taxon>
        <taxon>Lactobacillaceae</taxon>
        <taxon>Amylolactobacillus</taxon>
    </lineage>
</organism>
<dbReference type="InterPro" id="IPR002901">
    <property type="entry name" value="MGlyc_endo_b_GlcNAc-like_dom"/>
</dbReference>
<dbReference type="Gene3D" id="1.10.530.10">
    <property type="match status" value="1"/>
</dbReference>
<reference evidence="4 5" key="1">
    <citation type="submission" date="2016-12" db="EMBL/GenBank/DDBJ databases">
        <title>The whole genome sequencing and assembly of Lactobacillus amylophilus DSM 20533T strain.</title>
        <authorList>
            <person name="Lee Y.-J."/>
            <person name="Yi H."/>
            <person name="Bahn Y.-S."/>
            <person name="Kim J.F."/>
            <person name="Lee D.-W."/>
        </authorList>
    </citation>
    <scope>NUCLEOTIDE SEQUENCE [LARGE SCALE GENOMIC DNA]</scope>
    <source>
        <strain evidence="4 5">DSM 20533</strain>
    </source>
</reference>
<evidence type="ECO:0000256" key="2">
    <source>
        <dbReference type="ARBA" id="ARBA00022801"/>
    </source>
</evidence>
<comment type="similarity">
    <text evidence="1">Belongs to the glycosyl hydrolase 73 family.</text>
</comment>
<dbReference type="PANTHER" id="PTHR33308:SF9">
    <property type="entry name" value="PEPTIDOGLYCAN HYDROLASE FLGJ"/>
    <property type="match status" value="1"/>
</dbReference>
<evidence type="ECO:0000256" key="1">
    <source>
        <dbReference type="ARBA" id="ARBA00010266"/>
    </source>
</evidence>
<dbReference type="KEGG" id="lah:LA20533_06160"/>
<feature type="domain" description="Mannosyl-glycoprotein endo-beta-N-acetylglucosamidase-like" evidence="3">
    <location>
        <begin position="51"/>
        <end position="208"/>
    </location>
</feature>
<dbReference type="SMART" id="SM00047">
    <property type="entry name" value="LYZ2"/>
    <property type="match status" value="1"/>
</dbReference>
<dbReference type="Gene3D" id="4.10.80.30">
    <property type="entry name" value="DNA polymerase, domain 6"/>
    <property type="match status" value="1"/>
</dbReference>
<dbReference type="PANTHER" id="PTHR33308">
    <property type="entry name" value="PEPTIDOGLYCAN HYDROLASE FLGJ"/>
    <property type="match status" value="1"/>
</dbReference>
<protein>
    <submittedName>
        <fullName evidence="4">N-acetylmuramidase</fullName>
    </submittedName>
</protein>
<keyword evidence="5" id="KW-1185">Reference proteome</keyword>
<name>A0A1L6XD05_9LACO</name>
<accession>A0A1L6XD05</accession>
<evidence type="ECO:0000313" key="5">
    <source>
        <dbReference type="Proteomes" id="UP000185499"/>
    </source>
</evidence>
<dbReference type="Pfam" id="PF01832">
    <property type="entry name" value="Glucosaminidase"/>
    <property type="match status" value="1"/>
</dbReference>
<sequence>MARKYTNQKKLVKYLKLFLVALSLIVLVAFGFYLKERHDEDVAIRQAELAKQKILQQKLDFINEVAPIAQKINKQYGIYASVTIAQAALESDFGRSVLAAKYHNLFGVKGSDLSNTKELETKEYLNGSWVTIKDRFRVYSSIEESITDHSLLFVNGTTWNNNQYEHVLAADSPASAAKALEQDGYATDPTYAQKLIELIKQYNLTKYD</sequence>
<dbReference type="Proteomes" id="UP000185499">
    <property type="component" value="Chromosome"/>
</dbReference>
<dbReference type="RefSeq" id="WP_056946878.1">
    <property type="nucleotide sequence ID" value="NZ_AYYS01000016.1"/>
</dbReference>
<proteinExistence type="inferred from homology"/>
<dbReference type="AlphaFoldDB" id="A0A1L6XD05"/>